<dbReference type="RefSeq" id="WP_213235383.1">
    <property type="nucleotide sequence ID" value="NZ_JAHBCL010000003.1"/>
</dbReference>
<dbReference type="NCBIfam" id="TIGR00042">
    <property type="entry name" value="RdgB/HAM1 family non-canonical purine NTP pyrophosphatase"/>
    <property type="match status" value="1"/>
</dbReference>
<dbReference type="InterPro" id="IPR029001">
    <property type="entry name" value="ITPase-like_fam"/>
</dbReference>
<comment type="function">
    <text evidence="7">Pyrophosphatase that catalyzes the hydrolysis of nucleoside triphosphates to their monophosphate derivatives, with a high preference for the non-canonical purine nucleotides XTP (xanthosine triphosphate), dITP (deoxyinosine triphosphate) and ITP. Seems to function as a house-cleaning enzyme that removes non-canonical purine nucleotides from the nucleotide pool, thus preventing their incorporation into DNA/RNA and avoiding chromosomal lesions.</text>
</comment>
<comment type="catalytic activity">
    <reaction evidence="7">
        <text>dITP + H2O = dIMP + diphosphate + H(+)</text>
        <dbReference type="Rhea" id="RHEA:28342"/>
        <dbReference type="ChEBI" id="CHEBI:15377"/>
        <dbReference type="ChEBI" id="CHEBI:15378"/>
        <dbReference type="ChEBI" id="CHEBI:33019"/>
        <dbReference type="ChEBI" id="CHEBI:61194"/>
        <dbReference type="ChEBI" id="CHEBI:61382"/>
        <dbReference type="EC" id="3.6.1.66"/>
    </reaction>
</comment>
<accession>A0ABS5PKG8</accession>
<feature type="binding site" evidence="7">
    <location>
        <begin position="187"/>
        <end position="190"/>
    </location>
    <ligand>
        <name>substrate</name>
    </ligand>
</feature>
<evidence type="ECO:0000256" key="6">
    <source>
        <dbReference type="ARBA" id="ARBA00023080"/>
    </source>
</evidence>
<evidence type="ECO:0000256" key="2">
    <source>
        <dbReference type="ARBA" id="ARBA00022723"/>
    </source>
</evidence>
<keyword evidence="3 7" id="KW-0547">Nucleotide-binding</keyword>
<evidence type="ECO:0000256" key="5">
    <source>
        <dbReference type="ARBA" id="ARBA00022842"/>
    </source>
</evidence>
<sequence>MKKTEAKTAVKTEFKTTSKTTPKATLKENQSAYPYKAVLASGNSHKRQEIQAMLKDFDYEILSLKDVGLENMEIVEDGDTFEANAVIKAKAVQREIGGVVLADDSGLEVDALGGAPGVYSARYAGEHGNDEANNLKLIKALEEVEPAQRTARFVSVIAMIFEDGETITARGTVEGIIQLQPVGDNGFGYDPLFYYPPFQKTMAELTMSEKNAVSHRGNALALLRQKLEAKYAGLHHQ</sequence>
<evidence type="ECO:0000313" key="10">
    <source>
        <dbReference type="EMBL" id="MBS7525598.1"/>
    </source>
</evidence>
<feature type="binding site" evidence="7">
    <location>
        <begin position="215"/>
        <end position="216"/>
    </location>
    <ligand>
        <name>substrate</name>
    </ligand>
</feature>
<evidence type="ECO:0000256" key="8">
    <source>
        <dbReference type="RuleBase" id="RU003781"/>
    </source>
</evidence>
<reference evidence="10 11" key="1">
    <citation type="submission" date="2021-05" db="EMBL/GenBank/DDBJ databases">
        <title>Fusibacter ferrireducens sp. nov., an anaerobic, sulfur- and Fe-reducing bacterium isolated from the mangrove sediment.</title>
        <authorList>
            <person name="Qiu D."/>
        </authorList>
    </citation>
    <scope>NUCLEOTIDE SEQUENCE [LARGE SCALE GENOMIC DNA]</scope>
    <source>
        <strain evidence="10 11">DSM 12116</strain>
    </source>
</reference>
<dbReference type="Gene3D" id="3.90.950.10">
    <property type="match status" value="1"/>
</dbReference>
<dbReference type="Pfam" id="PF01725">
    <property type="entry name" value="Ham1p_like"/>
    <property type="match status" value="1"/>
</dbReference>
<feature type="binding site" evidence="7">
    <location>
        <begin position="41"/>
        <end position="46"/>
    </location>
    <ligand>
        <name>substrate</name>
    </ligand>
</feature>
<feature type="binding site" evidence="7">
    <location>
        <position position="104"/>
    </location>
    <ligand>
        <name>Mg(2+)</name>
        <dbReference type="ChEBI" id="CHEBI:18420"/>
    </ligand>
</feature>
<feature type="binding site" evidence="7">
    <location>
        <position position="210"/>
    </location>
    <ligand>
        <name>substrate</name>
    </ligand>
</feature>
<comment type="catalytic activity">
    <reaction evidence="7">
        <text>XTP + H2O = XMP + diphosphate + H(+)</text>
        <dbReference type="Rhea" id="RHEA:28610"/>
        <dbReference type="ChEBI" id="CHEBI:15377"/>
        <dbReference type="ChEBI" id="CHEBI:15378"/>
        <dbReference type="ChEBI" id="CHEBI:33019"/>
        <dbReference type="ChEBI" id="CHEBI:57464"/>
        <dbReference type="ChEBI" id="CHEBI:61314"/>
        <dbReference type="EC" id="3.6.1.66"/>
    </reaction>
</comment>
<proteinExistence type="inferred from homology"/>
<dbReference type="GO" id="GO:0036220">
    <property type="term" value="F:ITP diphosphatase activity"/>
    <property type="evidence" value="ECO:0007669"/>
    <property type="project" value="UniProtKB-EC"/>
</dbReference>
<evidence type="ECO:0000256" key="4">
    <source>
        <dbReference type="ARBA" id="ARBA00022801"/>
    </source>
</evidence>
<keyword evidence="4 7" id="KW-0378">Hydrolase</keyword>
<keyword evidence="6 7" id="KW-0546">Nucleotide metabolism</keyword>
<comment type="subunit">
    <text evidence="7">Homodimer.</text>
</comment>
<comment type="cofactor">
    <cofactor evidence="7">
        <name>Mg(2+)</name>
        <dbReference type="ChEBI" id="CHEBI:18420"/>
    </cofactor>
    <text evidence="7">Binds 1 Mg(2+) ion per subunit.</text>
</comment>
<dbReference type="InterPro" id="IPR020922">
    <property type="entry name" value="dITP/XTP_pyrophosphatase"/>
</dbReference>
<comment type="caution">
    <text evidence="10">The sequence shown here is derived from an EMBL/GenBank/DDBJ whole genome shotgun (WGS) entry which is preliminary data.</text>
</comment>
<feature type="region of interest" description="Disordered" evidence="9">
    <location>
        <begin position="1"/>
        <end position="22"/>
    </location>
</feature>
<comment type="similarity">
    <text evidence="1 7 8">Belongs to the HAM1 NTPase family.</text>
</comment>
<evidence type="ECO:0000313" key="11">
    <source>
        <dbReference type="Proteomes" id="UP000746471"/>
    </source>
</evidence>
<protein>
    <recommendedName>
        <fullName evidence="7">dITP/XTP pyrophosphatase</fullName>
        <ecNumber evidence="7">3.6.1.66</ecNumber>
    </recommendedName>
    <alternativeName>
        <fullName evidence="7">Non-canonical purine NTP pyrophosphatase</fullName>
    </alternativeName>
    <alternativeName>
        <fullName evidence="7">Non-standard purine NTP pyrophosphatase</fullName>
    </alternativeName>
    <alternativeName>
        <fullName evidence="7">Nucleoside-triphosphate diphosphatase</fullName>
    </alternativeName>
    <alternativeName>
        <fullName evidence="7">Nucleoside-triphosphate pyrophosphatase</fullName>
        <shortName evidence="7">NTPase</shortName>
    </alternativeName>
</protein>
<dbReference type="EMBL" id="JAHBCL010000003">
    <property type="protein sequence ID" value="MBS7525598.1"/>
    <property type="molecule type" value="Genomic_DNA"/>
</dbReference>
<feature type="compositionally biased region" description="Basic and acidic residues" evidence="9">
    <location>
        <begin position="1"/>
        <end position="16"/>
    </location>
</feature>
<gene>
    <name evidence="10" type="ORF">KHM83_02795</name>
</gene>
<dbReference type="CDD" id="cd00515">
    <property type="entry name" value="HAM1"/>
    <property type="match status" value="1"/>
</dbReference>
<dbReference type="Proteomes" id="UP000746471">
    <property type="component" value="Unassembled WGS sequence"/>
</dbReference>
<keyword evidence="11" id="KW-1185">Reference proteome</keyword>
<dbReference type="PANTHER" id="PTHR11067:SF9">
    <property type="entry name" value="INOSINE TRIPHOSPHATE PYROPHOSPHATASE"/>
    <property type="match status" value="1"/>
</dbReference>
<evidence type="ECO:0000256" key="1">
    <source>
        <dbReference type="ARBA" id="ARBA00008023"/>
    </source>
</evidence>
<feature type="binding site" evidence="7">
    <location>
        <position position="105"/>
    </location>
    <ligand>
        <name>substrate</name>
    </ligand>
</feature>
<dbReference type="InterPro" id="IPR002637">
    <property type="entry name" value="RdgB/HAM1"/>
</dbReference>
<dbReference type="NCBIfam" id="NF011397">
    <property type="entry name" value="PRK14822.1"/>
    <property type="match status" value="1"/>
</dbReference>
<dbReference type="EC" id="3.6.1.66" evidence="7"/>
<dbReference type="SUPFAM" id="SSF52972">
    <property type="entry name" value="ITPase-like"/>
    <property type="match status" value="1"/>
</dbReference>
<comment type="catalytic activity">
    <reaction evidence="7">
        <text>ITP + H2O = IMP + diphosphate + H(+)</text>
        <dbReference type="Rhea" id="RHEA:29399"/>
        <dbReference type="ChEBI" id="CHEBI:15377"/>
        <dbReference type="ChEBI" id="CHEBI:15378"/>
        <dbReference type="ChEBI" id="CHEBI:33019"/>
        <dbReference type="ChEBI" id="CHEBI:58053"/>
        <dbReference type="ChEBI" id="CHEBI:61402"/>
        <dbReference type="EC" id="3.6.1.66"/>
    </reaction>
</comment>
<evidence type="ECO:0000256" key="7">
    <source>
        <dbReference type="HAMAP-Rule" id="MF_01405"/>
    </source>
</evidence>
<feature type="active site" description="Proton acceptor" evidence="7">
    <location>
        <position position="104"/>
    </location>
</feature>
<evidence type="ECO:0000256" key="9">
    <source>
        <dbReference type="SAM" id="MobiDB-lite"/>
    </source>
</evidence>
<comment type="caution">
    <text evidence="7">Lacks conserved residue(s) required for the propagation of feature annotation.</text>
</comment>
<keyword evidence="2 7" id="KW-0479">Metal-binding</keyword>
<name>A0ABS5PKG8_9FIRM</name>
<organism evidence="10 11">
    <name type="scientific">Fusibacter paucivorans</name>
    <dbReference type="NCBI Taxonomy" id="76009"/>
    <lineage>
        <taxon>Bacteria</taxon>
        <taxon>Bacillati</taxon>
        <taxon>Bacillota</taxon>
        <taxon>Clostridia</taxon>
        <taxon>Eubacteriales</taxon>
        <taxon>Eubacteriales Family XII. Incertae Sedis</taxon>
        <taxon>Fusibacter</taxon>
    </lineage>
</organism>
<dbReference type="PANTHER" id="PTHR11067">
    <property type="entry name" value="INOSINE TRIPHOSPHATE PYROPHOSPHATASE/HAM1 PROTEIN"/>
    <property type="match status" value="1"/>
</dbReference>
<evidence type="ECO:0000256" key="3">
    <source>
        <dbReference type="ARBA" id="ARBA00022741"/>
    </source>
</evidence>
<dbReference type="HAMAP" id="MF_01405">
    <property type="entry name" value="Non_canon_purine_NTPase"/>
    <property type="match status" value="1"/>
</dbReference>
<keyword evidence="5 7" id="KW-0460">Magnesium</keyword>